<evidence type="ECO:0000313" key="1">
    <source>
        <dbReference type="EMBL" id="CAI9775674.1"/>
    </source>
</evidence>
<evidence type="ECO:0000313" key="2">
    <source>
        <dbReference type="Proteomes" id="UP000834106"/>
    </source>
</evidence>
<keyword evidence="2" id="KW-1185">Reference proteome</keyword>
<dbReference type="Proteomes" id="UP000834106">
    <property type="component" value="Chromosome 14"/>
</dbReference>
<protein>
    <submittedName>
        <fullName evidence="1">Uncharacterized protein</fullName>
    </submittedName>
</protein>
<dbReference type="PANTHER" id="PTHR34807:SF6">
    <property type="entry name" value="MYB-CC TYPE TRANSCRIPTION FACTOR LHEQLE-CONTAINING DOMAIN-CONTAINING PROTEIN"/>
    <property type="match status" value="1"/>
</dbReference>
<dbReference type="AlphaFoldDB" id="A0AAD2E3A4"/>
<sequence>MKRASLDFHQSHTVDEEAKSKLKYQTLANEFLELQKEFVSKKRKLKAAKQRRDTFFAEVRFLRRRQKYLYKIKHSNKGKDLLLLPNSDEEINVSEGERNLSVYEAAPGKSELVLVSNSHMKSEEDGGQHQVLEKELRFANEPKNGLLHGKAVEKRKISWHDQFTLQDKNPLKSTHFGISFGFSRRTSCARQV</sequence>
<accession>A0AAD2E3A4</accession>
<proteinExistence type="predicted"/>
<reference evidence="1" key="1">
    <citation type="submission" date="2023-05" db="EMBL/GenBank/DDBJ databases">
        <authorList>
            <person name="Huff M."/>
        </authorList>
    </citation>
    <scope>NUCLEOTIDE SEQUENCE</scope>
</reference>
<name>A0AAD2E3A4_9LAMI</name>
<dbReference type="EMBL" id="OU503049">
    <property type="protein sequence ID" value="CAI9775674.1"/>
    <property type="molecule type" value="Genomic_DNA"/>
</dbReference>
<organism evidence="1 2">
    <name type="scientific">Fraxinus pennsylvanica</name>
    <dbReference type="NCBI Taxonomy" id="56036"/>
    <lineage>
        <taxon>Eukaryota</taxon>
        <taxon>Viridiplantae</taxon>
        <taxon>Streptophyta</taxon>
        <taxon>Embryophyta</taxon>
        <taxon>Tracheophyta</taxon>
        <taxon>Spermatophyta</taxon>
        <taxon>Magnoliopsida</taxon>
        <taxon>eudicotyledons</taxon>
        <taxon>Gunneridae</taxon>
        <taxon>Pentapetalae</taxon>
        <taxon>asterids</taxon>
        <taxon>lamiids</taxon>
        <taxon>Lamiales</taxon>
        <taxon>Oleaceae</taxon>
        <taxon>Oleeae</taxon>
        <taxon>Fraxinus</taxon>
    </lineage>
</organism>
<gene>
    <name evidence="1" type="ORF">FPE_LOCUS23104</name>
</gene>
<dbReference type="PANTHER" id="PTHR34807">
    <property type="entry name" value="OS08G0270800 PROTEIN"/>
    <property type="match status" value="1"/>
</dbReference>